<dbReference type="EMBL" id="MQVS01000005">
    <property type="protein sequence ID" value="OKL51778.1"/>
    <property type="molecule type" value="Genomic_DNA"/>
</dbReference>
<dbReference type="Pfam" id="PF02424">
    <property type="entry name" value="ApbE"/>
    <property type="match status" value="1"/>
</dbReference>
<sequence>MVATLEFDALGTRWWLEARQGEFTAALRAEIATLVADFVHAYSRFEPTSLLNQLGTTGTLPNPPTELLDMLTFARDLHAHSGGVFNISIGGALEQAGYGSGPGGQVHADLWQRTHLSPELLTVPAGVRLDLGGFGKGWLIDKLAEHCRAAGLAQLIVNGGGDLRVISPTPVSLALEHPYNPQLQVGQTQLTNGGLAVSSTVKRVWVTDGVEHHHLFDPTTAASSSTDVVTVYVKAPTARLADAVATILMLDPTQRSHLETTYGAQAIVLRHDQLT</sequence>
<evidence type="ECO:0000256" key="2">
    <source>
        <dbReference type="ARBA" id="ARBA00011955"/>
    </source>
</evidence>
<evidence type="ECO:0000256" key="5">
    <source>
        <dbReference type="ARBA" id="ARBA00022679"/>
    </source>
</evidence>
<dbReference type="Proteomes" id="UP000185612">
    <property type="component" value="Unassembled WGS sequence"/>
</dbReference>
<evidence type="ECO:0000313" key="12">
    <source>
        <dbReference type="Proteomes" id="UP000185612"/>
    </source>
</evidence>
<keyword evidence="6" id="KW-0479">Metal-binding</keyword>
<dbReference type="STRING" id="52770.BSZ40_06410"/>
<comment type="cofactor">
    <cofactor evidence="1">
        <name>Mg(2+)</name>
        <dbReference type="ChEBI" id="CHEBI:18420"/>
    </cofactor>
</comment>
<keyword evidence="8" id="KW-0460">Magnesium</keyword>
<dbReference type="EC" id="2.7.1.180" evidence="2"/>
<protein>
    <recommendedName>
        <fullName evidence="3">FAD:protein FMN transferase</fullName>
        <ecNumber evidence="2">2.7.1.180</ecNumber>
    </recommendedName>
    <alternativeName>
        <fullName evidence="9">Flavin transferase</fullName>
    </alternativeName>
</protein>
<evidence type="ECO:0000256" key="10">
    <source>
        <dbReference type="ARBA" id="ARBA00048540"/>
    </source>
</evidence>
<comment type="caution">
    <text evidence="11">The sequence shown here is derived from an EMBL/GenBank/DDBJ whole genome shotgun (WGS) entry which is preliminary data.</text>
</comment>
<evidence type="ECO:0000256" key="7">
    <source>
        <dbReference type="ARBA" id="ARBA00022827"/>
    </source>
</evidence>
<evidence type="ECO:0000256" key="3">
    <source>
        <dbReference type="ARBA" id="ARBA00016337"/>
    </source>
</evidence>
<evidence type="ECO:0000256" key="6">
    <source>
        <dbReference type="ARBA" id="ARBA00022723"/>
    </source>
</evidence>
<gene>
    <name evidence="11" type="ORF">BSZ40_06410</name>
</gene>
<dbReference type="InterPro" id="IPR003374">
    <property type="entry name" value="ApbE-like_sf"/>
</dbReference>
<dbReference type="RefSeq" id="WP_073824389.1">
    <property type="nucleotide sequence ID" value="NZ_MQVS01000005.1"/>
</dbReference>
<dbReference type="InParanoid" id="A0A1Q5PW19"/>
<proteinExistence type="predicted"/>
<dbReference type="InterPro" id="IPR024932">
    <property type="entry name" value="ApbE"/>
</dbReference>
<keyword evidence="12" id="KW-1185">Reference proteome</keyword>
<keyword evidence="5" id="KW-0808">Transferase</keyword>
<reference evidence="12" key="1">
    <citation type="submission" date="2016-12" db="EMBL/GenBank/DDBJ databases">
        <authorList>
            <person name="Meng X."/>
        </authorList>
    </citation>
    <scope>NUCLEOTIDE SEQUENCE [LARGE SCALE GENOMIC DNA]</scope>
    <source>
        <strain evidence="12">DSM 20732</strain>
    </source>
</reference>
<dbReference type="PANTHER" id="PTHR30040">
    <property type="entry name" value="THIAMINE BIOSYNTHESIS LIPOPROTEIN APBE"/>
    <property type="match status" value="1"/>
</dbReference>
<dbReference type="SUPFAM" id="SSF143631">
    <property type="entry name" value="ApbE-like"/>
    <property type="match status" value="1"/>
</dbReference>
<dbReference type="Gene3D" id="3.10.520.10">
    <property type="entry name" value="ApbE-like domains"/>
    <property type="match status" value="1"/>
</dbReference>
<comment type="catalytic activity">
    <reaction evidence="10">
        <text>L-threonyl-[protein] + FAD = FMN-L-threonyl-[protein] + AMP + H(+)</text>
        <dbReference type="Rhea" id="RHEA:36847"/>
        <dbReference type="Rhea" id="RHEA-COMP:11060"/>
        <dbReference type="Rhea" id="RHEA-COMP:11061"/>
        <dbReference type="ChEBI" id="CHEBI:15378"/>
        <dbReference type="ChEBI" id="CHEBI:30013"/>
        <dbReference type="ChEBI" id="CHEBI:57692"/>
        <dbReference type="ChEBI" id="CHEBI:74257"/>
        <dbReference type="ChEBI" id="CHEBI:456215"/>
        <dbReference type="EC" id="2.7.1.180"/>
    </reaction>
</comment>
<accession>A0A1Q5PW19</accession>
<keyword evidence="4" id="KW-0285">Flavoprotein</keyword>
<keyword evidence="7" id="KW-0274">FAD</keyword>
<organism evidence="11 12">
    <name type="scientific">Buchananella hordeovulneris</name>
    <dbReference type="NCBI Taxonomy" id="52770"/>
    <lineage>
        <taxon>Bacteria</taxon>
        <taxon>Bacillati</taxon>
        <taxon>Actinomycetota</taxon>
        <taxon>Actinomycetes</taxon>
        <taxon>Actinomycetales</taxon>
        <taxon>Actinomycetaceae</taxon>
        <taxon>Buchananella</taxon>
    </lineage>
</organism>
<evidence type="ECO:0000256" key="1">
    <source>
        <dbReference type="ARBA" id="ARBA00001946"/>
    </source>
</evidence>
<evidence type="ECO:0000313" key="11">
    <source>
        <dbReference type="EMBL" id="OKL51778.1"/>
    </source>
</evidence>
<evidence type="ECO:0000256" key="8">
    <source>
        <dbReference type="ARBA" id="ARBA00022842"/>
    </source>
</evidence>
<dbReference type="GO" id="GO:0046872">
    <property type="term" value="F:metal ion binding"/>
    <property type="evidence" value="ECO:0007669"/>
    <property type="project" value="UniProtKB-KW"/>
</dbReference>
<evidence type="ECO:0000256" key="4">
    <source>
        <dbReference type="ARBA" id="ARBA00022630"/>
    </source>
</evidence>
<name>A0A1Q5PW19_9ACTO</name>
<evidence type="ECO:0000256" key="9">
    <source>
        <dbReference type="ARBA" id="ARBA00031306"/>
    </source>
</evidence>
<dbReference type="AlphaFoldDB" id="A0A1Q5PW19"/>
<dbReference type="PANTHER" id="PTHR30040:SF2">
    <property type="entry name" value="FAD:PROTEIN FMN TRANSFERASE"/>
    <property type="match status" value="1"/>
</dbReference>
<dbReference type="GO" id="GO:0016740">
    <property type="term" value="F:transferase activity"/>
    <property type="evidence" value="ECO:0007669"/>
    <property type="project" value="UniProtKB-KW"/>
</dbReference>
<dbReference type="OrthoDB" id="3728306at2"/>